<proteinExistence type="predicted"/>
<feature type="transmembrane region" description="Helical" evidence="1">
    <location>
        <begin position="78"/>
        <end position="96"/>
    </location>
</feature>
<keyword evidence="1" id="KW-0812">Transmembrane</keyword>
<dbReference type="RefSeq" id="WP_125672518.1">
    <property type="nucleotide sequence ID" value="NZ_RCOS01000152.1"/>
</dbReference>
<feature type="transmembrane region" description="Helical" evidence="1">
    <location>
        <begin position="20"/>
        <end position="40"/>
    </location>
</feature>
<reference evidence="2 3" key="1">
    <citation type="submission" date="2018-10" db="EMBL/GenBank/DDBJ databases">
        <title>Co-occurring genomic capacity for anaerobic methane metabolism and dissimilatory sulfite reduction discovered in the Korarchaeota.</title>
        <authorList>
            <person name="Mckay L.J."/>
            <person name="Dlakic M."/>
            <person name="Fields M.W."/>
            <person name="Delmont T.O."/>
            <person name="Eren A.M."/>
            <person name="Jay Z.J."/>
            <person name="Klingelsmith K.B."/>
            <person name="Rusch D.B."/>
            <person name="Inskeep W.P."/>
        </authorList>
    </citation>
    <scope>NUCLEOTIDE SEQUENCE [LARGE SCALE GENOMIC DNA]</scope>
    <source>
        <strain evidence="2 3">MDKW</strain>
    </source>
</reference>
<dbReference type="EMBL" id="RCOS01000152">
    <property type="protein sequence ID" value="RSN72467.1"/>
    <property type="molecule type" value="Genomic_DNA"/>
</dbReference>
<gene>
    <name evidence="2" type="ORF">D6D85_13735</name>
</gene>
<sequence>MSVSKAVGYGALGTVLDALAPGGGLDPLSYAFFVILLFIIASEKIPAWAKVILVLALAFCMFLSPLEAVPGVDGLDSGLVMATAGALSGSGVASYFRYR</sequence>
<keyword evidence="1" id="KW-0472">Membrane</keyword>
<evidence type="ECO:0000256" key="1">
    <source>
        <dbReference type="SAM" id="Phobius"/>
    </source>
</evidence>
<protein>
    <submittedName>
        <fullName evidence="2">Uncharacterized protein</fullName>
    </submittedName>
</protein>
<organism evidence="2 3">
    <name type="scientific">Candidatus Methanodesulfokora washburnensis</name>
    <dbReference type="NCBI Taxonomy" id="2478471"/>
    <lineage>
        <taxon>Archaea</taxon>
        <taxon>Thermoproteota</taxon>
        <taxon>Candidatus Korarchaeia</taxon>
        <taxon>Candidatus Korarchaeia incertae sedis</taxon>
        <taxon>Candidatus Methanodesulfokora</taxon>
    </lineage>
</organism>
<name>A0A3R9R195_9CREN</name>
<keyword evidence="1" id="KW-1133">Transmembrane helix</keyword>
<evidence type="ECO:0000313" key="3">
    <source>
        <dbReference type="Proteomes" id="UP000277582"/>
    </source>
</evidence>
<evidence type="ECO:0000313" key="2">
    <source>
        <dbReference type="EMBL" id="RSN72467.1"/>
    </source>
</evidence>
<feature type="transmembrane region" description="Helical" evidence="1">
    <location>
        <begin position="47"/>
        <end position="66"/>
    </location>
</feature>
<dbReference type="AlphaFoldDB" id="A0A3R9R195"/>
<dbReference type="Proteomes" id="UP000277582">
    <property type="component" value="Unassembled WGS sequence"/>
</dbReference>
<accession>A0A3R9R195</accession>
<comment type="caution">
    <text evidence="2">The sequence shown here is derived from an EMBL/GenBank/DDBJ whole genome shotgun (WGS) entry which is preliminary data.</text>
</comment>
<keyword evidence="3" id="KW-1185">Reference proteome</keyword>